<name>A0A644U745_9ZZZZ</name>
<proteinExistence type="predicted"/>
<evidence type="ECO:0000313" key="1">
    <source>
        <dbReference type="EMBL" id="MPL74749.1"/>
    </source>
</evidence>
<organism evidence="1">
    <name type="scientific">bioreactor metagenome</name>
    <dbReference type="NCBI Taxonomy" id="1076179"/>
    <lineage>
        <taxon>unclassified sequences</taxon>
        <taxon>metagenomes</taxon>
        <taxon>ecological metagenomes</taxon>
    </lineage>
</organism>
<dbReference type="AlphaFoldDB" id="A0A644U745"/>
<comment type="caution">
    <text evidence="1">The sequence shown here is derived from an EMBL/GenBank/DDBJ whole genome shotgun (WGS) entry which is preliminary data.</text>
</comment>
<protein>
    <submittedName>
        <fullName evidence="1">Uncharacterized protein</fullName>
    </submittedName>
</protein>
<sequence length="374" mass="41727">MKDASWSIVTTMHGIPETLLPCIAHHLQSDAQAIHVYLDAPNPVVEAALAPHPRVIVTLCDAAYWQSHQMPRPAGVVRRQITNLHHARSHSTSDWMVHIDADEFLVPARPHAAKSDTALSLGRELAMVPDDIDWVRIRNMERLLPPAAPRTEAEAGAETIFDGIFREQSPDTALIRQAYGQAAQYLLNGFAGYIRGKIGLRRDSLLVPRLHDVLTPELARQRGRQKGAFAPKLSELPPFRVIENTRILHFDGWTALHWTCKLLRFVEMQNFNGHHQGRRNSVRFMADHPDPAERLALFDAVQRLSDTGLAVLSRHGLLRLTPFSAEALTRATFPDVALNFTSASFDARLRAADPNFFARHGGLMPEGAESYAKG</sequence>
<gene>
    <name evidence="1" type="ORF">SDC9_20566</name>
</gene>
<dbReference type="EMBL" id="VSSQ01000083">
    <property type="protein sequence ID" value="MPL74749.1"/>
    <property type="molecule type" value="Genomic_DNA"/>
</dbReference>
<dbReference type="Pfam" id="PF13704">
    <property type="entry name" value="Glyco_tranf_2_4"/>
    <property type="match status" value="1"/>
</dbReference>
<accession>A0A644U745</accession>
<reference evidence="1" key="1">
    <citation type="submission" date="2019-08" db="EMBL/GenBank/DDBJ databases">
        <authorList>
            <person name="Kucharzyk K."/>
            <person name="Murdoch R.W."/>
            <person name="Higgins S."/>
            <person name="Loffler F."/>
        </authorList>
    </citation>
    <scope>NUCLEOTIDE SEQUENCE</scope>
</reference>